<keyword evidence="6 8" id="KW-0460">Magnesium</keyword>
<accession>A0ABV3T8M2</accession>
<name>A0ABV3T8M2_9GAMM</name>
<dbReference type="PANTHER" id="PTHR33653:SF1">
    <property type="entry name" value="RIBONUCLEASE VAPC2"/>
    <property type="match status" value="1"/>
</dbReference>
<evidence type="ECO:0000256" key="4">
    <source>
        <dbReference type="ARBA" id="ARBA00022723"/>
    </source>
</evidence>
<evidence type="ECO:0000313" key="11">
    <source>
        <dbReference type="Proteomes" id="UP001556637"/>
    </source>
</evidence>
<dbReference type="HAMAP" id="MF_00265">
    <property type="entry name" value="VapC_Nob1"/>
    <property type="match status" value="1"/>
</dbReference>
<evidence type="ECO:0000256" key="6">
    <source>
        <dbReference type="ARBA" id="ARBA00022842"/>
    </source>
</evidence>
<evidence type="ECO:0000259" key="9">
    <source>
        <dbReference type="Pfam" id="PF01850"/>
    </source>
</evidence>
<dbReference type="PANTHER" id="PTHR33653">
    <property type="entry name" value="RIBONUCLEASE VAPC2"/>
    <property type="match status" value="1"/>
</dbReference>
<dbReference type="EMBL" id="JBAKFF010000001">
    <property type="protein sequence ID" value="MEX0431044.1"/>
    <property type="molecule type" value="Genomic_DNA"/>
</dbReference>
<dbReference type="InterPro" id="IPR002716">
    <property type="entry name" value="PIN_dom"/>
</dbReference>
<dbReference type="InterPro" id="IPR029060">
    <property type="entry name" value="PIN-like_dom_sf"/>
</dbReference>
<gene>
    <name evidence="8" type="primary">vapC</name>
    <name evidence="10" type="ORF">V6X30_06500</name>
</gene>
<feature type="binding site" evidence="8">
    <location>
        <position position="90"/>
    </location>
    <ligand>
        <name>Mg(2+)</name>
        <dbReference type="ChEBI" id="CHEBI:18420"/>
    </ligand>
</feature>
<feature type="domain" description="PIN" evidence="9">
    <location>
        <begin position="1"/>
        <end position="111"/>
    </location>
</feature>
<comment type="caution">
    <text evidence="10">The sequence shown here is derived from an EMBL/GenBank/DDBJ whole genome shotgun (WGS) entry which is preliminary data.</text>
</comment>
<comment type="similarity">
    <text evidence="7 8">Belongs to the PINc/VapC protein family.</text>
</comment>
<evidence type="ECO:0000256" key="5">
    <source>
        <dbReference type="ARBA" id="ARBA00022801"/>
    </source>
</evidence>
<proteinExistence type="inferred from homology"/>
<dbReference type="EC" id="3.1.-.-" evidence="8"/>
<keyword evidence="2 8" id="KW-1277">Toxin-antitoxin system</keyword>
<keyword evidence="8" id="KW-0800">Toxin</keyword>
<evidence type="ECO:0000313" key="10">
    <source>
        <dbReference type="EMBL" id="MEX0431044.1"/>
    </source>
</evidence>
<evidence type="ECO:0000256" key="1">
    <source>
        <dbReference type="ARBA" id="ARBA00001946"/>
    </source>
</evidence>
<evidence type="ECO:0000256" key="3">
    <source>
        <dbReference type="ARBA" id="ARBA00022722"/>
    </source>
</evidence>
<dbReference type="InterPro" id="IPR050556">
    <property type="entry name" value="Type_II_TA_system_RNase"/>
</dbReference>
<dbReference type="Proteomes" id="UP001556637">
    <property type="component" value="Unassembled WGS sequence"/>
</dbReference>
<keyword evidence="4 8" id="KW-0479">Metal-binding</keyword>
<organism evidence="10 11">
    <name type="scientific">Spiribacter insolitus</name>
    <dbReference type="NCBI Taxonomy" id="3122417"/>
    <lineage>
        <taxon>Bacteria</taxon>
        <taxon>Pseudomonadati</taxon>
        <taxon>Pseudomonadota</taxon>
        <taxon>Gammaproteobacteria</taxon>
        <taxon>Chromatiales</taxon>
        <taxon>Ectothiorhodospiraceae</taxon>
        <taxon>Spiribacter</taxon>
    </lineage>
</organism>
<keyword evidence="3 8" id="KW-0540">Nuclease</keyword>
<keyword evidence="11" id="KW-1185">Reference proteome</keyword>
<feature type="binding site" evidence="8">
    <location>
        <position position="4"/>
    </location>
    <ligand>
        <name>Mg(2+)</name>
        <dbReference type="ChEBI" id="CHEBI:18420"/>
    </ligand>
</feature>
<comment type="cofactor">
    <cofactor evidence="1 8">
        <name>Mg(2+)</name>
        <dbReference type="ChEBI" id="CHEBI:18420"/>
    </cofactor>
</comment>
<protein>
    <recommendedName>
        <fullName evidence="8">Ribonuclease VapC</fullName>
        <shortName evidence="8">RNase VapC</shortName>
        <ecNumber evidence="8">3.1.-.-</ecNumber>
    </recommendedName>
    <alternativeName>
        <fullName evidence="8">Toxin VapC</fullName>
    </alternativeName>
</protein>
<dbReference type="SUPFAM" id="SSF88723">
    <property type="entry name" value="PIN domain-like"/>
    <property type="match status" value="1"/>
</dbReference>
<dbReference type="Pfam" id="PF01850">
    <property type="entry name" value="PIN"/>
    <property type="match status" value="1"/>
</dbReference>
<evidence type="ECO:0000256" key="8">
    <source>
        <dbReference type="HAMAP-Rule" id="MF_00265"/>
    </source>
</evidence>
<dbReference type="Gene3D" id="3.40.50.1010">
    <property type="entry name" value="5'-nuclease"/>
    <property type="match status" value="1"/>
</dbReference>
<dbReference type="InterPro" id="IPR022907">
    <property type="entry name" value="VapC_family"/>
</dbReference>
<dbReference type="RefSeq" id="WP_367983812.1">
    <property type="nucleotide sequence ID" value="NZ_JBAKFF010000001.1"/>
</dbReference>
<dbReference type="CDD" id="cd18741">
    <property type="entry name" value="PIN_VapC4-5_FitB-like"/>
    <property type="match status" value="1"/>
</dbReference>
<sequence length="127" mass="13949">MLVDTDVVVWSLRGLPRAERRLQSLDGFALSAISYMELVQGMRDARELAALRRALRFWSADVVAVSPEISSRGMFLLEQHALGDGLRLADALIAATAMVQGDTLLTANRKHYAPLRGLDVEVFQPAA</sequence>
<evidence type="ECO:0000256" key="2">
    <source>
        <dbReference type="ARBA" id="ARBA00022649"/>
    </source>
</evidence>
<reference evidence="10 11" key="1">
    <citation type="submission" date="2024-02" db="EMBL/GenBank/DDBJ databases">
        <title>New especies of Spiribacter isolated from saline water.</title>
        <authorList>
            <person name="Leon M.J."/>
            <person name="De La Haba R."/>
            <person name="Sanchez-Porro C."/>
            <person name="Ventosa A."/>
        </authorList>
    </citation>
    <scope>NUCLEOTIDE SEQUENCE [LARGE SCALE GENOMIC DNA]</scope>
    <source>
        <strain evidence="11">ag22IC4-189</strain>
    </source>
</reference>
<evidence type="ECO:0000256" key="7">
    <source>
        <dbReference type="ARBA" id="ARBA00038093"/>
    </source>
</evidence>
<comment type="function">
    <text evidence="8">Toxic component of a toxin-antitoxin (TA) system. An RNase.</text>
</comment>
<keyword evidence="5 8" id="KW-0378">Hydrolase</keyword>